<dbReference type="AlphaFoldDB" id="A0A2N8ZLD3"/>
<evidence type="ECO:0000259" key="1">
    <source>
        <dbReference type="Pfam" id="PF02486"/>
    </source>
</evidence>
<evidence type="ECO:0000313" key="2">
    <source>
        <dbReference type="EMBL" id="SON52705.1"/>
    </source>
</evidence>
<reference evidence="2 3" key="1">
    <citation type="submission" date="2017-10" db="EMBL/GenBank/DDBJ databases">
        <authorList>
            <person name="Banno H."/>
            <person name="Chua N.-H."/>
        </authorList>
    </citation>
    <scope>NUCLEOTIDE SEQUENCE [LARGE SCALE GENOMIC DNA]</scope>
    <source>
        <strain evidence="2">Vibrio tapetis CECT4600</strain>
    </source>
</reference>
<sequence length="439" mass="49176">MHGYGRFMGNISTKSFACSDCGQVYESPTACCCPFCRSGVVRQFPVDAEQIHARRSYAHYSKPNAYRSKIEAKNPELIPTYPDMSNSIEGYASSPVIIDWLAFTVKLADFRHCSKGGDFSGIPFPTPPILPTICARSAADVESVQNFHHSMYGEYLEQVVRIFIQRILGFAFGPLTGRVFNFYDDSFLLFSEDGEELLGRVGIGGNRDTIHFSISGAGCKHLFSNRSREFVHHWLANVLGVSLLSRIDLAADDFDGVWTCEAAEKALLDGGFSRARGRSPVMDNGDRVDFKDGKKIFLREARFFGSRQSLVYWRVYNKKLERGIDKDGFTWYRSEVELKKFTVDVLLNPVGYFVGLNSYAASILPISVEPVKAMTSLKKRVACDLISACRHAKKQYGRLVNSLLIFYKGDLQKVVSSLVRDDSSLSFPSAHQTLINSLE</sequence>
<gene>
    <name evidence="2" type="ORF">VTAP4600_B1094</name>
</gene>
<name>A0A2N8ZLD3_9VIBR</name>
<keyword evidence="2" id="KW-0648">Protein biosynthesis</keyword>
<dbReference type="GO" id="GO:0003743">
    <property type="term" value="F:translation initiation factor activity"/>
    <property type="evidence" value="ECO:0007669"/>
    <property type="project" value="UniProtKB-KW"/>
</dbReference>
<dbReference type="Proteomes" id="UP000235828">
    <property type="component" value="Chromosome B"/>
</dbReference>
<dbReference type="Pfam" id="PF02486">
    <property type="entry name" value="Rep_trans"/>
    <property type="match status" value="1"/>
</dbReference>
<accession>A0A2N8ZLD3</accession>
<keyword evidence="2" id="KW-0396">Initiation factor</keyword>
<dbReference type="KEGG" id="vta:B1094"/>
<proteinExistence type="predicted"/>
<dbReference type="InterPro" id="IPR003491">
    <property type="entry name" value="REP-like_C"/>
</dbReference>
<keyword evidence="3" id="KW-1185">Reference proteome</keyword>
<protein>
    <submittedName>
        <fullName evidence="2">Replication initiation factor family protein</fullName>
    </submittedName>
</protein>
<dbReference type="EMBL" id="LT960612">
    <property type="protein sequence ID" value="SON52705.1"/>
    <property type="molecule type" value="Genomic_DNA"/>
</dbReference>
<evidence type="ECO:0000313" key="3">
    <source>
        <dbReference type="Proteomes" id="UP000235828"/>
    </source>
</evidence>
<organism evidence="2 3">
    <name type="scientific">Vibrio tapetis subsp. tapetis</name>
    <dbReference type="NCBI Taxonomy" id="1671868"/>
    <lineage>
        <taxon>Bacteria</taxon>
        <taxon>Pseudomonadati</taxon>
        <taxon>Pseudomonadota</taxon>
        <taxon>Gammaproteobacteria</taxon>
        <taxon>Vibrionales</taxon>
        <taxon>Vibrionaceae</taxon>
        <taxon>Vibrio</taxon>
    </lineage>
</organism>
<feature type="domain" description="Replication initiation protein-like C-terminal" evidence="1">
    <location>
        <begin position="244"/>
        <end position="379"/>
    </location>
</feature>